<protein>
    <recommendedName>
        <fullName evidence="3">Reverse transcriptase</fullName>
    </recommendedName>
</protein>
<organism evidence="1 2">
    <name type="scientific">Lithocarpus litseifolius</name>
    <dbReference type="NCBI Taxonomy" id="425828"/>
    <lineage>
        <taxon>Eukaryota</taxon>
        <taxon>Viridiplantae</taxon>
        <taxon>Streptophyta</taxon>
        <taxon>Embryophyta</taxon>
        <taxon>Tracheophyta</taxon>
        <taxon>Spermatophyta</taxon>
        <taxon>Magnoliopsida</taxon>
        <taxon>eudicotyledons</taxon>
        <taxon>Gunneridae</taxon>
        <taxon>Pentapetalae</taxon>
        <taxon>rosids</taxon>
        <taxon>fabids</taxon>
        <taxon>Fagales</taxon>
        <taxon>Fagaceae</taxon>
        <taxon>Lithocarpus</taxon>
    </lineage>
</organism>
<name>A0AAW2C6C0_9ROSI</name>
<proteinExistence type="predicted"/>
<dbReference type="Proteomes" id="UP001459277">
    <property type="component" value="Unassembled WGS sequence"/>
</dbReference>
<dbReference type="AlphaFoldDB" id="A0AAW2C6C0"/>
<sequence length="240" mass="28459">MWNQRSWVLWMSKGDSNPKYFHNKATGRFLKNSILGIRDDNDQWHEQPEEIGRILVRCYDELFKTQTHGAFSLPLDFIPQIVTDDMNAQLVRTFQEWEMVNDLKQMAPLKAPSSDGMPPIFYQHFWQVVDQEQINPNASRNTIKGMFEVQEIKFYKKYLDLPSLVGREKKASFNYIKEHIWRKLQRWKGMKKSVQKFKGHLEPKKPNSSSTKVLHHRIAKDHFEEFKAISPTRTPPPRQT</sequence>
<comment type="caution">
    <text evidence="1">The sequence shown here is derived from an EMBL/GenBank/DDBJ whole genome shotgun (WGS) entry which is preliminary data.</text>
</comment>
<evidence type="ECO:0000313" key="1">
    <source>
        <dbReference type="EMBL" id="KAK9993597.1"/>
    </source>
</evidence>
<evidence type="ECO:0008006" key="3">
    <source>
        <dbReference type="Google" id="ProtNLM"/>
    </source>
</evidence>
<keyword evidence="2" id="KW-1185">Reference proteome</keyword>
<gene>
    <name evidence="1" type="ORF">SO802_023300</name>
</gene>
<dbReference type="EMBL" id="JAZDWU010000008">
    <property type="protein sequence ID" value="KAK9993597.1"/>
    <property type="molecule type" value="Genomic_DNA"/>
</dbReference>
<reference evidence="1 2" key="1">
    <citation type="submission" date="2024-01" db="EMBL/GenBank/DDBJ databases">
        <title>A telomere-to-telomere, gap-free genome of sweet tea (Lithocarpus litseifolius).</title>
        <authorList>
            <person name="Zhou J."/>
        </authorList>
    </citation>
    <scope>NUCLEOTIDE SEQUENCE [LARGE SCALE GENOMIC DNA]</scope>
    <source>
        <strain evidence="1">Zhou-2022a</strain>
        <tissue evidence="1">Leaf</tissue>
    </source>
</reference>
<evidence type="ECO:0000313" key="2">
    <source>
        <dbReference type="Proteomes" id="UP001459277"/>
    </source>
</evidence>
<accession>A0AAW2C6C0</accession>